<reference evidence="2" key="1">
    <citation type="submission" date="2023-07" db="EMBL/GenBank/DDBJ databases">
        <title>Sorghum-associated microbial communities from plants grown in Nebraska, USA.</title>
        <authorList>
            <person name="Schachtman D."/>
        </authorList>
    </citation>
    <scope>NUCLEOTIDE SEQUENCE</scope>
    <source>
        <strain evidence="2">DS1061</strain>
    </source>
</reference>
<accession>A0AB73INU7</accession>
<evidence type="ECO:0000313" key="3">
    <source>
        <dbReference type="Proteomes" id="UP001229486"/>
    </source>
</evidence>
<evidence type="ECO:0008006" key="4">
    <source>
        <dbReference type="Google" id="ProtNLM"/>
    </source>
</evidence>
<dbReference type="EMBL" id="JAURTK010000025">
    <property type="protein sequence ID" value="MDP9651649.1"/>
    <property type="molecule type" value="Genomic_DNA"/>
</dbReference>
<feature type="transmembrane region" description="Helical" evidence="1">
    <location>
        <begin position="66"/>
        <end position="86"/>
    </location>
</feature>
<feature type="transmembrane region" description="Helical" evidence="1">
    <location>
        <begin position="27"/>
        <end position="46"/>
    </location>
</feature>
<dbReference type="RefSeq" id="WP_392396208.1">
    <property type="nucleotide sequence ID" value="NZ_JAURTK010000025.1"/>
</dbReference>
<keyword evidence="1" id="KW-0472">Membrane</keyword>
<evidence type="ECO:0000256" key="1">
    <source>
        <dbReference type="SAM" id="Phobius"/>
    </source>
</evidence>
<name>A0AB73INU7_9BURK</name>
<keyword evidence="1" id="KW-1133">Transmembrane helix</keyword>
<organism evidence="2 3">
    <name type="scientific">Paraburkholderia caledonica</name>
    <dbReference type="NCBI Taxonomy" id="134536"/>
    <lineage>
        <taxon>Bacteria</taxon>
        <taxon>Pseudomonadati</taxon>
        <taxon>Pseudomonadota</taxon>
        <taxon>Betaproteobacteria</taxon>
        <taxon>Burkholderiales</taxon>
        <taxon>Burkholderiaceae</taxon>
        <taxon>Paraburkholderia</taxon>
    </lineage>
</organism>
<dbReference type="Proteomes" id="UP001229486">
    <property type="component" value="Unassembled WGS sequence"/>
</dbReference>
<dbReference type="AlphaFoldDB" id="A0AB73INU7"/>
<keyword evidence="1" id="KW-0812">Transmembrane</keyword>
<comment type="caution">
    <text evidence="2">The sequence shown here is derived from an EMBL/GenBank/DDBJ whole genome shotgun (WGS) entry which is preliminary data.</text>
</comment>
<proteinExistence type="predicted"/>
<gene>
    <name evidence="2" type="ORF">J2793_007124</name>
</gene>
<sequence length="210" mass="23361">MTVIEDVAMQPANYLYKQNTRRRYFRAYFWSCLALVLSCALFGATLLDSRPLWKSTDDRPDNPTGFEVLAVCVMGAYCAIGAVTFLRRCMWVSTDAFYLPPVQPAHDPVTLFAGPAAGLRFEHLSPQRYGEFHLDILPYEIALAGTFRTGTGLRLYFNDSTCLVSSVNGSDDNERAFLHAFVARAAILRPDLSMSPQLAAYLQAETATPV</sequence>
<protein>
    <recommendedName>
        <fullName evidence="4">Transmembrane protein</fullName>
    </recommendedName>
</protein>
<evidence type="ECO:0000313" key="2">
    <source>
        <dbReference type="EMBL" id="MDP9651649.1"/>
    </source>
</evidence>